<evidence type="ECO:0000313" key="2">
    <source>
        <dbReference type="Proteomes" id="UP001152607"/>
    </source>
</evidence>
<dbReference type="EMBL" id="CAOQHR010000006">
    <property type="protein sequence ID" value="CAI6335831.1"/>
    <property type="molecule type" value="Genomic_DNA"/>
</dbReference>
<dbReference type="AlphaFoldDB" id="A0A9W4UJ54"/>
<protein>
    <submittedName>
        <fullName evidence="1">Uncharacterized protein</fullName>
    </submittedName>
</protein>
<proteinExistence type="predicted"/>
<name>A0A9W4UJ54_9PLEO</name>
<evidence type="ECO:0000313" key="1">
    <source>
        <dbReference type="EMBL" id="CAI6335831.1"/>
    </source>
</evidence>
<dbReference type="OrthoDB" id="3773020at2759"/>
<sequence length="120" mass="13434">MSGNLNQSLNQSSGITIELRAVPEPERSQIQRIAQRIYGDKTQANAAPANLRAEDIDKIVLDINTQIETINARLKGNAWSEAYNVLVTMRDVVQNFSAAASMRRASQSQYDTAWPGTRWR</sequence>
<reference evidence="1" key="1">
    <citation type="submission" date="2023-01" db="EMBL/GenBank/DDBJ databases">
        <authorList>
            <person name="Van Ghelder C."/>
            <person name="Rancurel C."/>
        </authorList>
    </citation>
    <scope>NUCLEOTIDE SEQUENCE</scope>
    <source>
        <strain evidence="1">CNCM I-4278</strain>
    </source>
</reference>
<keyword evidence="2" id="KW-1185">Reference proteome</keyword>
<dbReference type="Proteomes" id="UP001152607">
    <property type="component" value="Unassembled WGS sequence"/>
</dbReference>
<accession>A0A9W4UJ54</accession>
<gene>
    <name evidence="1" type="ORF">PDIGIT_LOCUS8917</name>
</gene>
<organism evidence="1 2">
    <name type="scientific">Periconia digitata</name>
    <dbReference type="NCBI Taxonomy" id="1303443"/>
    <lineage>
        <taxon>Eukaryota</taxon>
        <taxon>Fungi</taxon>
        <taxon>Dikarya</taxon>
        <taxon>Ascomycota</taxon>
        <taxon>Pezizomycotina</taxon>
        <taxon>Dothideomycetes</taxon>
        <taxon>Pleosporomycetidae</taxon>
        <taxon>Pleosporales</taxon>
        <taxon>Massarineae</taxon>
        <taxon>Periconiaceae</taxon>
        <taxon>Periconia</taxon>
    </lineage>
</organism>
<comment type="caution">
    <text evidence="1">The sequence shown here is derived from an EMBL/GenBank/DDBJ whole genome shotgun (WGS) entry which is preliminary data.</text>
</comment>